<dbReference type="GO" id="GO:0003677">
    <property type="term" value="F:DNA binding"/>
    <property type="evidence" value="ECO:0007669"/>
    <property type="project" value="UniProtKB-KW"/>
</dbReference>
<dbReference type="InterPro" id="IPR039420">
    <property type="entry name" value="WalR-like"/>
</dbReference>
<dbReference type="SUPFAM" id="SSF46894">
    <property type="entry name" value="C-terminal effector domain of the bipartite response regulators"/>
    <property type="match status" value="1"/>
</dbReference>
<dbReference type="InterPro" id="IPR036388">
    <property type="entry name" value="WH-like_DNA-bd_sf"/>
</dbReference>
<dbReference type="Gene3D" id="1.10.10.10">
    <property type="entry name" value="Winged helix-like DNA-binding domain superfamily/Winged helix DNA-binding domain"/>
    <property type="match status" value="1"/>
</dbReference>
<dbReference type="PANTHER" id="PTHR43214">
    <property type="entry name" value="TWO-COMPONENT RESPONSE REGULATOR"/>
    <property type="match status" value="1"/>
</dbReference>
<dbReference type="GO" id="GO:0006355">
    <property type="term" value="P:regulation of DNA-templated transcription"/>
    <property type="evidence" value="ECO:0007669"/>
    <property type="project" value="InterPro"/>
</dbReference>
<accession>A0A2A9CUK2</accession>
<organism evidence="3 4">
    <name type="scientific">Propionicimonas paludicola</name>
    <dbReference type="NCBI Taxonomy" id="185243"/>
    <lineage>
        <taxon>Bacteria</taxon>
        <taxon>Bacillati</taxon>
        <taxon>Actinomycetota</taxon>
        <taxon>Actinomycetes</taxon>
        <taxon>Propionibacteriales</taxon>
        <taxon>Nocardioidaceae</taxon>
        <taxon>Propionicimonas</taxon>
    </lineage>
</organism>
<comment type="caution">
    <text evidence="3">The sequence shown here is derived from an EMBL/GenBank/DDBJ whole genome shotgun (WGS) entry which is preliminary data.</text>
</comment>
<dbReference type="CDD" id="cd06170">
    <property type="entry name" value="LuxR_C_like"/>
    <property type="match status" value="1"/>
</dbReference>
<dbReference type="PANTHER" id="PTHR43214:SF43">
    <property type="entry name" value="TWO-COMPONENT RESPONSE REGULATOR"/>
    <property type="match status" value="1"/>
</dbReference>
<evidence type="ECO:0000313" key="3">
    <source>
        <dbReference type="EMBL" id="PFG17821.1"/>
    </source>
</evidence>
<dbReference type="RefSeq" id="WP_211283363.1">
    <property type="nucleotide sequence ID" value="NZ_PDJC01000001.1"/>
</dbReference>
<evidence type="ECO:0000313" key="4">
    <source>
        <dbReference type="Proteomes" id="UP000226079"/>
    </source>
</evidence>
<evidence type="ECO:0000259" key="2">
    <source>
        <dbReference type="PROSITE" id="PS50043"/>
    </source>
</evidence>
<dbReference type="AlphaFoldDB" id="A0A2A9CUK2"/>
<feature type="domain" description="HTH luxR-type" evidence="2">
    <location>
        <begin position="161"/>
        <end position="226"/>
    </location>
</feature>
<keyword evidence="4" id="KW-1185">Reference proteome</keyword>
<proteinExistence type="predicted"/>
<dbReference type="InterPro" id="IPR000792">
    <property type="entry name" value="Tscrpt_reg_LuxR_C"/>
</dbReference>
<dbReference type="PROSITE" id="PS50043">
    <property type="entry name" value="HTH_LUXR_2"/>
    <property type="match status" value="1"/>
</dbReference>
<gene>
    <name evidence="3" type="ORF">ATK74_2398</name>
</gene>
<dbReference type="InterPro" id="IPR016032">
    <property type="entry name" value="Sig_transdc_resp-reg_C-effctor"/>
</dbReference>
<dbReference type="Proteomes" id="UP000226079">
    <property type="component" value="Unassembled WGS sequence"/>
</dbReference>
<dbReference type="PROSITE" id="PS00622">
    <property type="entry name" value="HTH_LUXR_1"/>
    <property type="match status" value="1"/>
</dbReference>
<reference evidence="3 4" key="1">
    <citation type="submission" date="2017-10" db="EMBL/GenBank/DDBJ databases">
        <title>Sequencing the genomes of 1000 actinobacteria strains.</title>
        <authorList>
            <person name="Klenk H.-P."/>
        </authorList>
    </citation>
    <scope>NUCLEOTIDE SEQUENCE [LARGE SCALE GENOMIC DNA]</scope>
    <source>
        <strain evidence="3 4">DSM 15597</strain>
    </source>
</reference>
<name>A0A2A9CUK2_9ACTN</name>
<dbReference type="SMART" id="SM00421">
    <property type="entry name" value="HTH_LUXR"/>
    <property type="match status" value="1"/>
</dbReference>
<dbReference type="PRINTS" id="PR00038">
    <property type="entry name" value="HTHLUXR"/>
</dbReference>
<evidence type="ECO:0000256" key="1">
    <source>
        <dbReference type="ARBA" id="ARBA00023125"/>
    </source>
</evidence>
<dbReference type="EMBL" id="PDJC01000001">
    <property type="protein sequence ID" value="PFG17821.1"/>
    <property type="molecule type" value="Genomic_DNA"/>
</dbReference>
<protein>
    <submittedName>
        <fullName evidence="3">Regulatory LuxR family protein</fullName>
    </submittedName>
</protein>
<keyword evidence="1" id="KW-0238">DNA-binding</keyword>
<sequence>MTREDRAITLVDLMAQTLAVIDQGEQPEVLICRALAKASNADVAVLIGLDPSRRPRVHAAVPDARSAAALADVAARSGGRNPNSLLRGGQHPILGEVVLIGPEFDENTIQRRARVLAVSRRNGFAPDAQALLAEAVAPVTFMMPRVAAACVSSQAARDAAEAAAALNLTPREVEVLQLLSEGLLARTIASRLGLSPRTVHKHLSNVYTKLGVHDRLVAVGIARENGLISQV</sequence>
<dbReference type="Pfam" id="PF00196">
    <property type="entry name" value="GerE"/>
    <property type="match status" value="1"/>
</dbReference>